<dbReference type="Gene3D" id="3.30.360.10">
    <property type="entry name" value="Dihydrodipicolinate Reductase, domain 2"/>
    <property type="match status" value="1"/>
</dbReference>
<protein>
    <submittedName>
        <fullName evidence="3">Gfo/Idh/MocA family oxidoreductase</fullName>
    </submittedName>
</protein>
<dbReference type="AlphaFoldDB" id="A0A5B8JEX1"/>
<feature type="domain" description="Gfo/Idh/MocA-like oxidoreductase N-terminal" evidence="1">
    <location>
        <begin position="14"/>
        <end position="126"/>
    </location>
</feature>
<evidence type="ECO:0000313" key="3">
    <source>
        <dbReference type="EMBL" id="QDY80167.1"/>
    </source>
</evidence>
<dbReference type="SUPFAM" id="SSF51735">
    <property type="entry name" value="NAD(P)-binding Rossmann-fold domains"/>
    <property type="match status" value="1"/>
</dbReference>
<dbReference type="InterPro" id="IPR051317">
    <property type="entry name" value="Gfo/Idh/MocA_oxidoreduct"/>
</dbReference>
<dbReference type="Pfam" id="PF22725">
    <property type="entry name" value="GFO_IDH_MocA_C3"/>
    <property type="match status" value="1"/>
</dbReference>
<dbReference type="InterPro" id="IPR000683">
    <property type="entry name" value="Gfo/Idh/MocA-like_OxRdtase_N"/>
</dbReference>
<proteinExistence type="predicted"/>
<dbReference type="EMBL" id="CP042266">
    <property type="protein sequence ID" value="QDY80167.1"/>
    <property type="molecule type" value="Genomic_DNA"/>
</dbReference>
<dbReference type="PANTHER" id="PTHR43708:SF8">
    <property type="entry name" value="OXIDOREDUCTASE"/>
    <property type="match status" value="1"/>
</dbReference>
<dbReference type="PANTHER" id="PTHR43708">
    <property type="entry name" value="CONSERVED EXPRESSED OXIDOREDUCTASE (EUROFUNG)"/>
    <property type="match status" value="1"/>
</dbReference>
<dbReference type="InterPro" id="IPR036291">
    <property type="entry name" value="NAD(P)-bd_dom_sf"/>
</dbReference>
<feature type="domain" description="GFO/IDH/MocA-like oxidoreductase" evidence="2">
    <location>
        <begin position="146"/>
        <end position="260"/>
    </location>
</feature>
<dbReference type="Gene3D" id="3.40.50.720">
    <property type="entry name" value="NAD(P)-binding Rossmann-like Domain"/>
    <property type="match status" value="1"/>
</dbReference>
<reference evidence="3 4" key="1">
    <citation type="submission" date="2019-07" db="EMBL/GenBank/DDBJ databases">
        <authorList>
            <person name="Zhu P."/>
        </authorList>
    </citation>
    <scope>NUCLEOTIDE SEQUENCE [LARGE SCALE GENOMIC DNA]</scope>
    <source>
        <strain evidence="3 4">SSL-25</strain>
    </source>
</reference>
<accession>A0A5B8JEX1</accession>
<organism evidence="3 4">
    <name type="scientific">Streptomyces qinzhouensis</name>
    <dbReference type="NCBI Taxonomy" id="2599401"/>
    <lineage>
        <taxon>Bacteria</taxon>
        <taxon>Bacillati</taxon>
        <taxon>Actinomycetota</taxon>
        <taxon>Actinomycetes</taxon>
        <taxon>Kitasatosporales</taxon>
        <taxon>Streptomycetaceae</taxon>
        <taxon>Streptomyces</taxon>
    </lineage>
</organism>
<dbReference type="Proteomes" id="UP000320580">
    <property type="component" value="Chromosome"/>
</dbReference>
<dbReference type="OrthoDB" id="9815825at2"/>
<sequence length="340" mass="38690">MPGERLKNMNPRPRVLVVGFAGHQGKEYLPIVRESADIVGGVDPAPAAPSLADQWGFPHYDILGEALEKVDFDAAVVTVPHSEHFPVCAKLLTHGRHVIKEKPFAVTEQEARQLIHLAQRADRSVFTLLQRNFDPVFRFAQENLARIGEPYWFSYDYHFNLAHQSTGWRASKEQAMGGVLLDMGYHLIDVLSGMFPEPEPPRVHSAFVHHYEEMRDRRLEDLVSLMCRYPSTGLVGSLRISRHNYEKTEHLCVLGTEGALNIVPGVAVLHSTGGLPLERRTWEGPKTDTVRSMIAHHLGHLDDRYYRQDHIQRQLTVVRTIDGIYQDRSRERNELADRCA</sequence>
<gene>
    <name evidence="3" type="ORF">FQU76_30775</name>
</gene>
<dbReference type="KEGG" id="sqz:FQU76_30775"/>
<name>A0A5B8JEX1_9ACTN</name>
<evidence type="ECO:0000313" key="4">
    <source>
        <dbReference type="Proteomes" id="UP000320580"/>
    </source>
</evidence>
<dbReference type="Pfam" id="PF01408">
    <property type="entry name" value="GFO_IDH_MocA"/>
    <property type="match status" value="1"/>
</dbReference>
<evidence type="ECO:0000259" key="1">
    <source>
        <dbReference type="Pfam" id="PF01408"/>
    </source>
</evidence>
<dbReference type="InterPro" id="IPR055170">
    <property type="entry name" value="GFO_IDH_MocA-like_dom"/>
</dbReference>
<evidence type="ECO:0000259" key="2">
    <source>
        <dbReference type="Pfam" id="PF22725"/>
    </source>
</evidence>
<dbReference type="GO" id="GO:0000166">
    <property type="term" value="F:nucleotide binding"/>
    <property type="evidence" value="ECO:0007669"/>
    <property type="project" value="InterPro"/>
</dbReference>
<dbReference type="SUPFAM" id="SSF55347">
    <property type="entry name" value="Glyceraldehyde-3-phosphate dehydrogenase-like, C-terminal domain"/>
    <property type="match status" value="1"/>
</dbReference>
<keyword evidence="4" id="KW-1185">Reference proteome</keyword>